<proteinExistence type="predicted"/>
<dbReference type="EMBL" id="JARKIB010000467">
    <property type="protein sequence ID" value="KAJ7705753.1"/>
    <property type="molecule type" value="Genomic_DNA"/>
</dbReference>
<evidence type="ECO:0000313" key="1">
    <source>
        <dbReference type="EMBL" id="KAJ7705753.1"/>
    </source>
</evidence>
<gene>
    <name evidence="1" type="ORF">B0H16DRAFT_1346062</name>
</gene>
<dbReference type="Pfam" id="PF08015">
    <property type="entry name" value="Pheromone"/>
    <property type="match status" value="1"/>
</dbReference>
<comment type="caution">
    <text evidence="1">The sequence shown here is derived from an EMBL/GenBank/DDBJ whole genome shotgun (WGS) entry which is preliminary data.</text>
</comment>
<sequence length="51" mass="5554">MDSFTTMELFQTQPLVADVPVSAAVQSEEETIRELVDEDTKVGFGGYCVVA</sequence>
<keyword evidence="2" id="KW-1185">Reference proteome</keyword>
<dbReference type="GO" id="GO:0000772">
    <property type="term" value="F:mating pheromone activity"/>
    <property type="evidence" value="ECO:0007669"/>
    <property type="project" value="InterPro"/>
</dbReference>
<evidence type="ECO:0000313" key="2">
    <source>
        <dbReference type="Proteomes" id="UP001215598"/>
    </source>
</evidence>
<dbReference type="AlphaFoldDB" id="A0AAD7GUX8"/>
<accession>A0AAD7GUX8</accession>
<name>A0AAD7GUX8_9AGAR</name>
<dbReference type="GO" id="GO:0016020">
    <property type="term" value="C:membrane"/>
    <property type="evidence" value="ECO:0007669"/>
    <property type="project" value="InterPro"/>
</dbReference>
<reference evidence="1" key="1">
    <citation type="submission" date="2023-03" db="EMBL/GenBank/DDBJ databases">
        <title>Massive genome expansion in bonnet fungi (Mycena s.s.) driven by repeated elements and novel gene families across ecological guilds.</title>
        <authorList>
            <consortium name="Lawrence Berkeley National Laboratory"/>
            <person name="Harder C.B."/>
            <person name="Miyauchi S."/>
            <person name="Viragh M."/>
            <person name="Kuo A."/>
            <person name="Thoen E."/>
            <person name="Andreopoulos B."/>
            <person name="Lu D."/>
            <person name="Skrede I."/>
            <person name="Drula E."/>
            <person name="Henrissat B."/>
            <person name="Morin E."/>
            <person name="Kohler A."/>
            <person name="Barry K."/>
            <person name="LaButti K."/>
            <person name="Morin E."/>
            <person name="Salamov A."/>
            <person name="Lipzen A."/>
            <person name="Mereny Z."/>
            <person name="Hegedus B."/>
            <person name="Baldrian P."/>
            <person name="Stursova M."/>
            <person name="Weitz H."/>
            <person name="Taylor A."/>
            <person name="Grigoriev I.V."/>
            <person name="Nagy L.G."/>
            <person name="Martin F."/>
            <person name="Kauserud H."/>
        </authorList>
    </citation>
    <scope>NUCLEOTIDE SEQUENCE</scope>
    <source>
        <strain evidence="1">CBHHK182m</strain>
    </source>
</reference>
<dbReference type="InterPro" id="IPR012597">
    <property type="entry name" value="Pheromone"/>
</dbReference>
<organism evidence="1 2">
    <name type="scientific">Mycena metata</name>
    <dbReference type="NCBI Taxonomy" id="1033252"/>
    <lineage>
        <taxon>Eukaryota</taxon>
        <taxon>Fungi</taxon>
        <taxon>Dikarya</taxon>
        <taxon>Basidiomycota</taxon>
        <taxon>Agaricomycotina</taxon>
        <taxon>Agaricomycetes</taxon>
        <taxon>Agaricomycetidae</taxon>
        <taxon>Agaricales</taxon>
        <taxon>Marasmiineae</taxon>
        <taxon>Mycenaceae</taxon>
        <taxon>Mycena</taxon>
    </lineage>
</organism>
<dbReference type="Proteomes" id="UP001215598">
    <property type="component" value="Unassembled WGS sequence"/>
</dbReference>
<protein>
    <submittedName>
        <fullName evidence="1">Pheromone-like protein</fullName>
    </submittedName>
</protein>